<name>A0A4C1TNE3_EUMVA</name>
<keyword evidence="2" id="KW-1185">Reference proteome</keyword>
<proteinExistence type="predicted"/>
<accession>A0A4C1TNE3</accession>
<evidence type="ECO:0000313" key="1">
    <source>
        <dbReference type="EMBL" id="GBP15370.1"/>
    </source>
</evidence>
<gene>
    <name evidence="1" type="ORF">EVAR_80548_1</name>
</gene>
<sequence length="171" mass="19374">MYELFVKCLLYADDQVTLLASACGLQMVNITNSSVEKRDMQVNVDRFRNSDVRERCGLKEDVVTIVERGILRWFGHLEGMNEIRLKKQIYRANVCDGKIGKGHPRKSYADLQDLLHHHNASPHTATQTISYIGTLLAHPPYSPNLRGKWFTDAEKAVAAYEKAVEATPKSE</sequence>
<comment type="caution">
    <text evidence="1">The sequence shown here is derived from an EMBL/GenBank/DDBJ whole genome shotgun (WGS) entry which is preliminary data.</text>
</comment>
<organism evidence="1 2">
    <name type="scientific">Eumeta variegata</name>
    <name type="common">Bagworm moth</name>
    <name type="synonym">Eumeta japonica</name>
    <dbReference type="NCBI Taxonomy" id="151549"/>
    <lineage>
        <taxon>Eukaryota</taxon>
        <taxon>Metazoa</taxon>
        <taxon>Ecdysozoa</taxon>
        <taxon>Arthropoda</taxon>
        <taxon>Hexapoda</taxon>
        <taxon>Insecta</taxon>
        <taxon>Pterygota</taxon>
        <taxon>Neoptera</taxon>
        <taxon>Endopterygota</taxon>
        <taxon>Lepidoptera</taxon>
        <taxon>Glossata</taxon>
        <taxon>Ditrysia</taxon>
        <taxon>Tineoidea</taxon>
        <taxon>Psychidae</taxon>
        <taxon>Oiketicinae</taxon>
        <taxon>Eumeta</taxon>
    </lineage>
</organism>
<dbReference type="EMBL" id="BGZK01000071">
    <property type="protein sequence ID" value="GBP15370.1"/>
    <property type="molecule type" value="Genomic_DNA"/>
</dbReference>
<evidence type="ECO:0000313" key="2">
    <source>
        <dbReference type="Proteomes" id="UP000299102"/>
    </source>
</evidence>
<dbReference type="Proteomes" id="UP000299102">
    <property type="component" value="Unassembled WGS sequence"/>
</dbReference>
<reference evidence="1 2" key="1">
    <citation type="journal article" date="2019" name="Commun. Biol.">
        <title>The bagworm genome reveals a unique fibroin gene that provides high tensile strength.</title>
        <authorList>
            <person name="Kono N."/>
            <person name="Nakamura H."/>
            <person name="Ohtoshi R."/>
            <person name="Tomita M."/>
            <person name="Numata K."/>
            <person name="Arakawa K."/>
        </authorList>
    </citation>
    <scope>NUCLEOTIDE SEQUENCE [LARGE SCALE GENOMIC DNA]</scope>
</reference>
<protein>
    <submittedName>
        <fullName evidence="1">Uncharacterized protein</fullName>
    </submittedName>
</protein>
<dbReference type="AlphaFoldDB" id="A0A4C1TNE3"/>
<dbReference type="OrthoDB" id="425681at2759"/>